<name>A0A9P4W8C3_CURKU</name>
<keyword evidence="3" id="KW-1185">Reference proteome</keyword>
<accession>A0A9P4W8C3</accession>
<dbReference type="CDD" id="cd08276">
    <property type="entry name" value="MDR7"/>
    <property type="match status" value="1"/>
</dbReference>
<evidence type="ECO:0000313" key="3">
    <source>
        <dbReference type="Proteomes" id="UP000801428"/>
    </source>
</evidence>
<dbReference type="InterPro" id="IPR013154">
    <property type="entry name" value="ADH-like_N"/>
</dbReference>
<dbReference type="SUPFAM" id="SSF51735">
    <property type="entry name" value="NAD(P)-binding Rossmann-fold domains"/>
    <property type="match status" value="1"/>
</dbReference>
<dbReference type="Gene3D" id="3.40.50.720">
    <property type="entry name" value="NAD(P)-binding Rossmann-like Domain"/>
    <property type="match status" value="1"/>
</dbReference>
<organism evidence="2 3">
    <name type="scientific">Curvularia kusanoi</name>
    <name type="common">Cochliobolus kusanoi</name>
    <dbReference type="NCBI Taxonomy" id="90978"/>
    <lineage>
        <taxon>Eukaryota</taxon>
        <taxon>Fungi</taxon>
        <taxon>Dikarya</taxon>
        <taxon>Ascomycota</taxon>
        <taxon>Pezizomycotina</taxon>
        <taxon>Dothideomycetes</taxon>
        <taxon>Pleosporomycetidae</taxon>
        <taxon>Pleosporales</taxon>
        <taxon>Pleosporineae</taxon>
        <taxon>Pleosporaceae</taxon>
        <taxon>Curvularia</taxon>
    </lineage>
</organism>
<dbReference type="InterPro" id="IPR020843">
    <property type="entry name" value="ER"/>
</dbReference>
<dbReference type="OrthoDB" id="3509362at2759"/>
<gene>
    <name evidence="2" type="ORF">E8E13_004892</name>
</gene>
<dbReference type="PANTHER" id="PTHR45033">
    <property type="match status" value="1"/>
</dbReference>
<dbReference type="SMART" id="SM00829">
    <property type="entry name" value="PKS_ER"/>
    <property type="match status" value="1"/>
</dbReference>
<evidence type="ECO:0000259" key="1">
    <source>
        <dbReference type="SMART" id="SM00829"/>
    </source>
</evidence>
<dbReference type="InterPro" id="IPR052711">
    <property type="entry name" value="Zinc_ADH-like"/>
</dbReference>
<dbReference type="AlphaFoldDB" id="A0A9P4W8C3"/>
<evidence type="ECO:0000313" key="2">
    <source>
        <dbReference type="EMBL" id="KAF2996276.1"/>
    </source>
</evidence>
<dbReference type="Proteomes" id="UP000801428">
    <property type="component" value="Unassembled WGS sequence"/>
</dbReference>
<dbReference type="Pfam" id="PF08240">
    <property type="entry name" value="ADH_N"/>
    <property type="match status" value="1"/>
</dbReference>
<dbReference type="EMBL" id="SWKU01000028">
    <property type="protein sequence ID" value="KAF2996276.1"/>
    <property type="molecule type" value="Genomic_DNA"/>
</dbReference>
<sequence>MANLAWGVPATATSFADLKQISRPIPTAGPGQVLVRLTAVSLNYRDLLVTTRNPVYPGIGGQGGAHAADIVPTCDGAGVIHSAGHPSRWAGREGTKVILHPNDWLSGDVRNLDLSSGLGAADNDGGFYSRFVDLRDADLGIVGALQQWIAVPDERVVEAPEHLSASESSSLTTAGATAWAAIREYLDGSYDGKLRSWQGDGKRLQGQTVLTQGTGGVSCFAIQIAAALGATVIVTSSSDSKLALAKELGATHGINYVTTPDWDQEVLRLTGGKGVDHVIELGGARTLLQSVHSVRAGGLISLIGILSAPKDIPFEIIPKLMLSGKTVKGCVAFSRDQTAEFARFVEEHQIKPVIAKQYEFKDALEAFRALQDQTEVGKIVVKISDE</sequence>
<comment type="caution">
    <text evidence="2">The sequence shown here is derived from an EMBL/GenBank/DDBJ whole genome shotgun (WGS) entry which is preliminary data.</text>
</comment>
<proteinExistence type="predicted"/>
<dbReference type="Pfam" id="PF00107">
    <property type="entry name" value="ADH_zinc_N"/>
    <property type="match status" value="1"/>
</dbReference>
<dbReference type="SUPFAM" id="SSF50129">
    <property type="entry name" value="GroES-like"/>
    <property type="match status" value="1"/>
</dbReference>
<feature type="domain" description="Enoyl reductase (ER)" evidence="1">
    <location>
        <begin position="13"/>
        <end position="381"/>
    </location>
</feature>
<dbReference type="PANTHER" id="PTHR45033:SF2">
    <property type="entry name" value="ZINC-TYPE ALCOHOL DEHYDROGENASE-LIKE PROTEIN C1773.06C"/>
    <property type="match status" value="1"/>
</dbReference>
<dbReference type="Gene3D" id="3.90.180.10">
    <property type="entry name" value="Medium-chain alcohol dehydrogenases, catalytic domain"/>
    <property type="match status" value="1"/>
</dbReference>
<dbReference type="InterPro" id="IPR036291">
    <property type="entry name" value="NAD(P)-bd_dom_sf"/>
</dbReference>
<dbReference type="InterPro" id="IPR011032">
    <property type="entry name" value="GroES-like_sf"/>
</dbReference>
<protein>
    <recommendedName>
        <fullName evidence="1">Enoyl reductase (ER) domain-containing protein</fullName>
    </recommendedName>
</protein>
<reference evidence="2" key="1">
    <citation type="submission" date="2019-04" db="EMBL/GenBank/DDBJ databases">
        <title>Sequencing of skin fungus with MAO and IRED activity.</title>
        <authorList>
            <person name="Marsaioli A.J."/>
            <person name="Bonatto J.M.C."/>
            <person name="Reis Junior O."/>
        </authorList>
    </citation>
    <scope>NUCLEOTIDE SEQUENCE</scope>
    <source>
        <strain evidence="2">30M1</strain>
    </source>
</reference>
<dbReference type="GO" id="GO:0016491">
    <property type="term" value="F:oxidoreductase activity"/>
    <property type="evidence" value="ECO:0007669"/>
    <property type="project" value="InterPro"/>
</dbReference>
<dbReference type="InterPro" id="IPR013149">
    <property type="entry name" value="ADH-like_C"/>
</dbReference>